<dbReference type="Proteomes" id="UP000078252">
    <property type="component" value="Unassembled WGS sequence"/>
</dbReference>
<dbReference type="InterPro" id="IPR037523">
    <property type="entry name" value="VOC_core"/>
</dbReference>
<evidence type="ECO:0000259" key="1">
    <source>
        <dbReference type="PROSITE" id="PS51819"/>
    </source>
</evidence>
<dbReference type="PANTHER" id="PTHR36503:SF2">
    <property type="entry name" value="BLR2408 PROTEIN"/>
    <property type="match status" value="1"/>
</dbReference>
<organism evidence="2 3">
    <name type="scientific">Curtobacterium luteum</name>
    <dbReference type="NCBI Taxonomy" id="33881"/>
    <lineage>
        <taxon>Bacteria</taxon>
        <taxon>Bacillati</taxon>
        <taxon>Actinomycetota</taxon>
        <taxon>Actinomycetes</taxon>
        <taxon>Micrococcales</taxon>
        <taxon>Microbacteriaceae</taxon>
        <taxon>Curtobacterium</taxon>
    </lineage>
</organism>
<dbReference type="RefSeq" id="WP_058725074.1">
    <property type="nucleotide sequence ID" value="NZ_LDQC01000027.1"/>
</dbReference>
<dbReference type="PATRIC" id="fig|33881.3.peg.1315"/>
<dbReference type="InterPro" id="IPR053863">
    <property type="entry name" value="Glyoxy/Ble-like_N"/>
</dbReference>
<sequence length="138" mass="15291">MPTMVFINLPVADLDRSKSFYEALGYTIDPDFTDETAACAVVSDTVYVMLLTHAKFAEFTDKAIAGPDTIEVINSLSADSKDDVHRVVDAAVMAGGHEDRPEMDLGSMYQRSFTDPDGHRWEHVWMDQTVMQDGPTGE</sequence>
<feature type="domain" description="VOC" evidence="1">
    <location>
        <begin position="3"/>
        <end position="126"/>
    </location>
</feature>
<dbReference type="PANTHER" id="PTHR36503">
    <property type="entry name" value="BLR2520 PROTEIN"/>
    <property type="match status" value="1"/>
</dbReference>
<dbReference type="STRING" id="33881.NS184_05195"/>
<protein>
    <submittedName>
        <fullName evidence="2">Glyoxalase</fullName>
    </submittedName>
</protein>
<dbReference type="SUPFAM" id="SSF54593">
    <property type="entry name" value="Glyoxalase/Bleomycin resistance protein/Dihydroxybiphenyl dioxygenase"/>
    <property type="match status" value="1"/>
</dbReference>
<comment type="caution">
    <text evidence="2">The sequence shown here is derived from an EMBL/GenBank/DDBJ whole genome shotgun (WGS) entry which is preliminary data.</text>
</comment>
<dbReference type="PROSITE" id="PS51819">
    <property type="entry name" value="VOC"/>
    <property type="match status" value="1"/>
</dbReference>
<evidence type="ECO:0000313" key="3">
    <source>
        <dbReference type="Proteomes" id="UP000078252"/>
    </source>
</evidence>
<name>A0A175S0F4_9MICO</name>
<proteinExistence type="predicted"/>
<dbReference type="Pfam" id="PF22677">
    <property type="entry name" value="Ble-like_N"/>
    <property type="match status" value="1"/>
</dbReference>
<evidence type="ECO:0000313" key="2">
    <source>
        <dbReference type="EMBL" id="KTR08724.1"/>
    </source>
</evidence>
<dbReference type="InterPro" id="IPR029068">
    <property type="entry name" value="Glyas_Bleomycin-R_OHBP_Dase"/>
</dbReference>
<dbReference type="AlphaFoldDB" id="A0A175S0F4"/>
<dbReference type="EMBL" id="LDQC01000027">
    <property type="protein sequence ID" value="KTR08724.1"/>
    <property type="molecule type" value="Genomic_DNA"/>
</dbReference>
<dbReference type="OrthoDB" id="4265398at2"/>
<reference evidence="2 3" key="1">
    <citation type="journal article" date="2016" name="Front. Microbiol.">
        <title>Genomic Resource of Rice Seed Associated Bacteria.</title>
        <authorList>
            <person name="Midha S."/>
            <person name="Bansal K."/>
            <person name="Sharma S."/>
            <person name="Kumar N."/>
            <person name="Patil P.P."/>
            <person name="Chaudhry V."/>
            <person name="Patil P.B."/>
        </authorList>
    </citation>
    <scope>NUCLEOTIDE SEQUENCE [LARGE SCALE GENOMIC DNA]</scope>
    <source>
        <strain evidence="2 3">NS184</strain>
    </source>
</reference>
<gene>
    <name evidence="2" type="ORF">NS184_05195</name>
</gene>
<accession>A0A175S0F4</accession>
<dbReference type="Gene3D" id="3.10.180.10">
    <property type="entry name" value="2,3-Dihydroxybiphenyl 1,2-Dioxygenase, domain 1"/>
    <property type="match status" value="1"/>
</dbReference>